<evidence type="ECO:0000313" key="3">
    <source>
        <dbReference type="WBParaSite" id="TTAC_0000309101-mRNA-1"/>
    </source>
</evidence>
<reference evidence="1 2" key="2">
    <citation type="submission" date="2018-11" db="EMBL/GenBank/DDBJ databases">
        <authorList>
            <consortium name="Pathogen Informatics"/>
        </authorList>
    </citation>
    <scope>NUCLEOTIDE SEQUENCE [LARGE SCALE GENOMIC DNA]</scope>
</reference>
<keyword evidence="2" id="KW-1185">Reference proteome</keyword>
<dbReference type="WBParaSite" id="TTAC_0000309101-mRNA-1">
    <property type="protein sequence ID" value="TTAC_0000309101-mRNA-1"/>
    <property type="gene ID" value="TTAC_0000309101"/>
</dbReference>
<gene>
    <name evidence="1" type="ORF">TTAC_LOCUS3076</name>
</gene>
<name>A0A0R3WQQ1_HYDTA</name>
<evidence type="ECO:0000313" key="2">
    <source>
        <dbReference type="Proteomes" id="UP000274429"/>
    </source>
</evidence>
<protein>
    <submittedName>
        <fullName evidence="3">ING domain-containing protein</fullName>
    </submittedName>
</protein>
<reference evidence="3" key="1">
    <citation type="submission" date="2017-02" db="UniProtKB">
        <authorList>
            <consortium name="WormBaseParasite"/>
        </authorList>
    </citation>
    <scope>IDENTIFICATION</scope>
</reference>
<proteinExistence type="predicted"/>
<accession>A0A0R3WQQ1</accession>
<sequence>MDDLLSYELPDASIYDSLKSSLRKVHDKMDVHRSLLDRYSAIDMKDGPSSVEERVASKCRELGERMAR</sequence>
<dbReference type="EMBL" id="UYWX01001888">
    <property type="protein sequence ID" value="VDM21904.1"/>
    <property type="molecule type" value="Genomic_DNA"/>
</dbReference>
<dbReference type="Proteomes" id="UP000274429">
    <property type="component" value="Unassembled WGS sequence"/>
</dbReference>
<dbReference type="AlphaFoldDB" id="A0A0R3WQQ1"/>
<organism evidence="3">
    <name type="scientific">Hydatigena taeniaeformis</name>
    <name type="common">Feline tapeworm</name>
    <name type="synonym">Taenia taeniaeformis</name>
    <dbReference type="NCBI Taxonomy" id="6205"/>
    <lineage>
        <taxon>Eukaryota</taxon>
        <taxon>Metazoa</taxon>
        <taxon>Spiralia</taxon>
        <taxon>Lophotrochozoa</taxon>
        <taxon>Platyhelminthes</taxon>
        <taxon>Cestoda</taxon>
        <taxon>Eucestoda</taxon>
        <taxon>Cyclophyllidea</taxon>
        <taxon>Taeniidae</taxon>
        <taxon>Hydatigera</taxon>
    </lineage>
</organism>
<evidence type="ECO:0000313" key="1">
    <source>
        <dbReference type="EMBL" id="VDM21904.1"/>
    </source>
</evidence>
<dbReference type="OrthoDB" id="6257300at2759"/>